<protein>
    <recommendedName>
        <fullName evidence="6">Heat-inducible transcription repressor HrcA</fullName>
    </recommendedName>
</protein>
<dbReference type="InterPro" id="IPR029016">
    <property type="entry name" value="GAF-like_dom_sf"/>
</dbReference>
<dbReference type="Proteomes" id="UP000183952">
    <property type="component" value="Unassembled WGS sequence"/>
</dbReference>
<dbReference type="PIRSF" id="PIRSF005485">
    <property type="entry name" value="HrcA"/>
    <property type="match status" value="1"/>
</dbReference>
<evidence type="ECO:0000256" key="6">
    <source>
        <dbReference type="HAMAP-Rule" id="MF_00081"/>
    </source>
</evidence>
<dbReference type="SUPFAM" id="SSF55781">
    <property type="entry name" value="GAF domain-like"/>
    <property type="match status" value="1"/>
</dbReference>
<name>A0A1M6JHC8_9CLOT</name>
<keyword evidence="3 6" id="KW-0346">Stress response</keyword>
<evidence type="ECO:0000256" key="3">
    <source>
        <dbReference type="ARBA" id="ARBA00023016"/>
    </source>
</evidence>
<evidence type="ECO:0000256" key="4">
    <source>
        <dbReference type="ARBA" id="ARBA00023163"/>
    </source>
</evidence>
<dbReference type="InterPro" id="IPR023120">
    <property type="entry name" value="WHTH_transcript_rep_HrcA_IDD"/>
</dbReference>
<dbReference type="FunFam" id="1.10.10.10:FF:000049">
    <property type="entry name" value="Heat-inducible transcription repressor HrcA"/>
    <property type="match status" value="1"/>
</dbReference>
<keyword evidence="1 6" id="KW-0678">Repressor</keyword>
<dbReference type="OrthoDB" id="9783139at2"/>
<dbReference type="Gene3D" id="3.30.450.40">
    <property type="match status" value="1"/>
</dbReference>
<evidence type="ECO:0000256" key="1">
    <source>
        <dbReference type="ARBA" id="ARBA00022491"/>
    </source>
</evidence>
<reference evidence="8 9" key="1">
    <citation type="submission" date="2016-11" db="EMBL/GenBank/DDBJ databases">
        <authorList>
            <person name="Jaros S."/>
            <person name="Januszkiewicz K."/>
            <person name="Wedrychowicz H."/>
        </authorList>
    </citation>
    <scope>NUCLEOTIDE SEQUENCE [LARGE SCALE GENOMIC DNA]</scope>
    <source>
        <strain evidence="8 9">DSM 3090</strain>
    </source>
</reference>
<evidence type="ECO:0000313" key="9">
    <source>
        <dbReference type="Proteomes" id="UP000183952"/>
    </source>
</evidence>
<dbReference type="STRING" id="1121331.SAMN02745248_00192"/>
<keyword evidence="4 6" id="KW-0804">Transcription</keyword>
<dbReference type="GO" id="GO:0003677">
    <property type="term" value="F:DNA binding"/>
    <property type="evidence" value="ECO:0007669"/>
    <property type="project" value="InterPro"/>
</dbReference>
<evidence type="ECO:0000313" key="8">
    <source>
        <dbReference type="EMBL" id="SHJ46081.1"/>
    </source>
</evidence>
<dbReference type="Pfam" id="PF01628">
    <property type="entry name" value="HrcA"/>
    <property type="match status" value="1"/>
</dbReference>
<evidence type="ECO:0000259" key="7">
    <source>
        <dbReference type="Pfam" id="PF01628"/>
    </source>
</evidence>
<dbReference type="InterPro" id="IPR036390">
    <property type="entry name" value="WH_DNA-bd_sf"/>
</dbReference>
<keyword evidence="2 6" id="KW-0805">Transcription regulation</keyword>
<comment type="similarity">
    <text evidence="6">Belongs to the HrcA family.</text>
</comment>
<dbReference type="PANTHER" id="PTHR34824">
    <property type="entry name" value="HEAT-INDUCIBLE TRANSCRIPTION REPRESSOR HRCA"/>
    <property type="match status" value="1"/>
</dbReference>
<dbReference type="InterPro" id="IPR021153">
    <property type="entry name" value="HrcA_C"/>
</dbReference>
<dbReference type="EMBL" id="FRAD01000003">
    <property type="protein sequence ID" value="SHJ46081.1"/>
    <property type="molecule type" value="Genomic_DNA"/>
</dbReference>
<dbReference type="GO" id="GO:0045892">
    <property type="term" value="P:negative regulation of DNA-templated transcription"/>
    <property type="evidence" value="ECO:0007669"/>
    <property type="project" value="UniProtKB-UniRule"/>
</dbReference>
<dbReference type="NCBIfam" id="TIGR00331">
    <property type="entry name" value="hrcA"/>
    <property type="match status" value="1"/>
</dbReference>
<evidence type="ECO:0000256" key="5">
    <source>
        <dbReference type="ARBA" id="ARBA00055319"/>
    </source>
</evidence>
<accession>A0A1M6JHC8</accession>
<feature type="domain" description="Heat-inducible transcription repressor HrcA C-terminal" evidence="7">
    <location>
        <begin position="104"/>
        <end position="326"/>
    </location>
</feature>
<dbReference type="InterPro" id="IPR036388">
    <property type="entry name" value="WH-like_DNA-bd_sf"/>
</dbReference>
<dbReference type="Gene3D" id="1.10.10.10">
    <property type="entry name" value="Winged helix-like DNA-binding domain superfamily/Winged helix DNA-binding domain"/>
    <property type="match status" value="1"/>
</dbReference>
<proteinExistence type="inferred from homology"/>
<sequence>MDGRKIKILEAIIRDYVKTGEPVGSRTIAKKYDLGISSATIRNEMADLEELGYIEQLHSSSGRIPSDRGYRLYVDKLMEVTDLSEEEKYFIKNKMLTSQLYQLDKVVSEATRLLSQLTNLACIANTPSLKSSAIKQIQLIGVDTTTVVVVLITNNGLISNKVIKIEKGLNPNMLQRLNYLINDRLQGLSVEDIGLQVINNLKEDLDGHEDIFNALIPALYDGLKEMESSKVYAEGTSNILNYPEYNDIEKAKGFFQFINNEENIRRILQPSPDTDNKSITINIGMENGLVDARDYSIITAVYGTGTSAVGAIGVIGPTRMDYDKVIATLDSLVKELNLNILQIYKK</sequence>
<dbReference type="HAMAP" id="MF_00081">
    <property type="entry name" value="HrcA"/>
    <property type="match status" value="1"/>
</dbReference>
<evidence type="ECO:0000256" key="2">
    <source>
        <dbReference type="ARBA" id="ARBA00023015"/>
    </source>
</evidence>
<dbReference type="PANTHER" id="PTHR34824:SF1">
    <property type="entry name" value="HEAT-INDUCIBLE TRANSCRIPTION REPRESSOR HRCA"/>
    <property type="match status" value="1"/>
</dbReference>
<organism evidence="8 9">
    <name type="scientific">Hathewaya proteolytica DSM 3090</name>
    <dbReference type="NCBI Taxonomy" id="1121331"/>
    <lineage>
        <taxon>Bacteria</taxon>
        <taxon>Bacillati</taxon>
        <taxon>Bacillota</taxon>
        <taxon>Clostridia</taxon>
        <taxon>Eubacteriales</taxon>
        <taxon>Clostridiaceae</taxon>
        <taxon>Hathewaya</taxon>
    </lineage>
</organism>
<keyword evidence="9" id="KW-1185">Reference proteome</keyword>
<dbReference type="Gene3D" id="3.30.390.60">
    <property type="entry name" value="Heat-inducible transcription repressor hrca homolog, domain 3"/>
    <property type="match status" value="1"/>
</dbReference>
<dbReference type="AlphaFoldDB" id="A0A1M6JHC8"/>
<comment type="function">
    <text evidence="5 6">Negative regulator of class I heat shock genes (grpE-dnaK-dnaJ and groELS operons). Prevents heat-shock induction of these operons.</text>
</comment>
<dbReference type="InterPro" id="IPR002571">
    <property type="entry name" value="HrcA"/>
</dbReference>
<dbReference type="SUPFAM" id="SSF46785">
    <property type="entry name" value="Winged helix' DNA-binding domain"/>
    <property type="match status" value="1"/>
</dbReference>
<dbReference type="RefSeq" id="WP_072901296.1">
    <property type="nucleotide sequence ID" value="NZ_FRAD01000003.1"/>
</dbReference>
<gene>
    <name evidence="6" type="primary">hrcA</name>
    <name evidence="8" type="ORF">SAMN02745248_00192</name>
</gene>